<comment type="caution">
    <text evidence="15">The sequence shown here is derived from an EMBL/GenBank/DDBJ whole genome shotgun (WGS) entry which is preliminary data.</text>
</comment>
<dbReference type="InterPro" id="IPR000531">
    <property type="entry name" value="Beta-barrel_TonB"/>
</dbReference>
<keyword evidence="7 11" id="KW-0798">TonB box</keyword>
<evidence type="ECO:0000256" key="10">
    <source>
        <dbReference type="PROSITE-ProRule" id="PRU01360"/>
    </source>
</evidence>
<keyword evidence="16" id="KW-1185">Reference proteome</keyword>
<dbReference type="GO" id="GO:0044718">
    <property type="term" value="P:siderophore transmembrane transport"/>
    <property type="evidence" value="ECO:0007669"/>
    <property type="project" value="TreeGrafter"/>
</dbReference>
<dbReference type="AlphaFoldDB" id="A0A562TFG0"/>
<dbReference type="PANTHER" id="PTHR30069">
    <property type="entry name" value="TONB-DEPENDENT OUTER MEMBRANE RECEPTOR"/>
    <property type="match status" value="1"/>
</dbReference>
<keyword evidence="4 10" id="KW-0812">Transmembrane</keyword>
<name>A0A562TFG0_CHIJA</name>
<evidence type="ECO:0000256" key="2">
    <source>
        <dbReference type="ARBA" id="ARBA00022448"/>
    </source>
</evidence>
<keyword evidence="2 10" id="KW-0813">Transport</keyword>
<dbReference type="GO" id="GO:0015344">
    <property type="term" value="F:siderophore uptake transmembrane transporter activity"/>
    <property type="evidence" value="ECO:0007669"/>
    <property type="project" value="TreeGrafter"/>
</dbReference>
<keyword evidence="8 10" id="KW-0472">Membrane</keyword>
<feature type="signal peptide" evidence="12">
    <location>
        <begin position="1"/>
        <end position="23"/>
    </location>
</feature>
<accession>A0A562TFG0</accession>
<feature type="domain" description="TonB-dependent receptor plug" evidence="14">
    <location>
        <begin position="49"/>
        <end position="155"/>
    </location>
</feature>
<evidence type="ECO:0000256" key="12">
    <source>
        <dbReference type="SAM" id="SignalP"/>
    </source>
</evidence>
<organism evidence="15 16">
    <name type="scientific">Chitinophaga japonensis</name>
    <name type="common">Flexibacter japonensis</name>
    <dbReference type="NCBI Taxonomy" id="104662"/>
    <lineage>
        <taxon>Bacteria</taxon>
        <taxon>Pseudomonadati</taxon>
        <taxon>Bacteroidota</taxon>
        <taxon>Chitinophagia</taxon>
        <taxon>Chitinophagales</taxon>
        <taxon>Chitinophagaceae</taxon>
        <taxon>Chitinophaga</taxon>
    </lineage>
</organism>
<dbReference type="InterPro" id="IPR037066">
    <property type="entry name" value="Plug_dom_sf"/>
</dbReference>
<evidence type="ECO:0000256" key="9">
    <source>
        <dbReference type="ARBA" id="ARBA00023237"/>
    </source>
</evidence>
<dbReference type="InterPro" id="IPR039426">
    <property type="entry name" value="TonB-dep_rcpt-like"/>
</dbReference>
<dbReference type="Pfam" id="PF07715">
    <property type="entry name" value="Plug"/>
    <property type="match status" value="1"/>
</dbReference>
<keyword evidence="9 10" id="KW-0998">Cell outer membrane</keyword>
<dbReference type="CDD" id="cd01347">
    <property type="entry name" value="ligand_gated_channel"/>
    <property type="match status" value="1"/>
</dbReference>
<keyword evidence="3 10" id="KW-1134">Transmembrane beta strand</keyword>
<dbReference type="InterPro" id="IPR036942">
    <property type="entry name" value="Beta-barrel_TonB_sf"/>
</dbReference>
<keyword evidence="6" id="KW-0406">Ion transport</keyword>
<evidence type="ECO:0000259" key="13">
    <source>
        <dbReference type="Pfam" id="PF00593"/>
    </source>
</evidence>
<evidence type="ECO:0000256" key="3">
    <source>
        <dbReference type="ARBA" id="ARBA00022452"/>
    </source>
</evidence>
<evidence type="ECO:0000256" key="7">
    <source>
        <dbReference type="ARBA" id="ARBA00023077"/>
    </source>
</evidence>
<dbReference type="PANTHER" id="PTHR30069:SF53">
    <property type="entry name" value="COLICIN I RECEPTOR-RELATED"/>
    <property type="match status" value="1"/>
</dbReference>
<keyword evidence="5 12" id="KW-0732">Signal</keyword>
<dbReference type="Pfam" id="PF00593">
    <property type="entry name" value="TonB_dep_Rec_b-barrel"/>
    <property type="match status" value="1"/>
</dbReference>
<dbReference type="OrthoDB" id="9764669at2"/>
<proteinExistence type="inferred from homology"/>
<reference evidence="15 16" key="1">
    <citation type="journal article" date="2013" name="Stand. Genomic Sci.">
        <title>Genomic Encyclopedia of Type Strains, Phase I: The one thousand microbial genomes (KMG-I) project.</title>
        <authorList>
            <person name="Kyrpides N.C."/>
            <person name="Woyke T."/>
            <person name="Eisen J.A."/>
            <person name="Garrity G."/>
            <person name="Lilburn T.G."/>
            <person name="Beck B.J."/>
            <person name="Whitman W.B."/>
            <person name="Hugenholtz P."/>
            <person name="Klenk H.P."/>
        </authorList>
    </citation>
    <scope>NUCLEOTIDE SEQUENCE [LARGE SCALE GENOMIC DNA]</scope>
    <source>
        <strain evidence="15 16">DSM 13484</strain>
    </source>
</reference>
<protein>
    <submittedName>
        <fullName evidence="15">Vitamin B12 transporter</fullName>
    </submittedName>
</protein>
<dbReference type="EMBL" id="VLLG01000002">
    <property type="protein sequence ID" value="TWI92103.1"/>
    <property type="molecule type" value="Genomic_DNA"/>
</dbReference>
<dbReference type="Gene3D" id="2.40.170.20">
    <property type="entry name" value="TonB-dependent receptor, beta-barrel domain"/>
    <property type="match status" value="1"/>
</dbReference>
<evidence type="ECO:0000256" key="1">
    <source>
        <dbReference type="ARBA" id="ARBA00004571"/>
    </source>
</evidence>
<comment type="similarity">
    <text evidence="10 11">Belongs to the TonB-dependent receptor family.</text>
</comment>
<gene>
    <name evidence="15" type="ORF">LX66_1486</name>
</gene>
<feature type="domain" description="TonB-dependent receptor-like beta-barrel" evidence="13">
    <location>
        <begin position="259"/>
        <end position="624"/>
    </location>
</feature>
<feature type="chain" id="PRO_5022082071" evidence="12">
    <location>
        <begin position="24"/>
        <end position="650"/>
    </location>
</feature>
<dbReference type="InterPro" id="IPR012910">
    <property type="entry name" value="Plug_dom"/>
</dbReference>
<evidence type="ECO:0000256" key="8">
    <source>
        <dbReference type="ARBA" id="ARBA00023136"/>
    </source>
</evidence>
<dbReference type="PROSITE" id="PS52016">
    <property type="entry name" value="TONB_DEPENDENT_REC_3"/>
    <property type="match status" value="1"/>
</dbReference>
<evidence type="ECO:0000313" key="15">
    <source>
        <dbReference type="EMBL" id="TWI92103.1"/>
    </source>
</evidence>
<evidence type="ECO:0000256" key="5">
    <source>
        <dbReference type="ARBA" id="ARBA00022729"/>
    </source>
</evidence>
<evidence type="ECO:0000313" key="16">
    <source>
        <dbReference type="Proteomes" id="UP000316778"/>
    </source>
</evidence>
<evidence type="ECO:0000259" key="14">
    <source>
        <dbReference type="Pfam" id="PF07715"/>
    </source>
</evidence>
<dbReference type="RefSeq" id="WP_145711347.1">
    <property type="nucleotide sequence ID" value="NZ_BAAAFY010000001.1"/>
</dbReference>
<dbReference type="GO" id="GO:0009279">
    <property type="term" value="C:cell outer membrane"/>
    <property type="evidence" value="ECO:0007669"/>
    <property type="project" value="UniProtKB-SubCell"/>
</dbReference>
<evidence type="ECO:0000256" key="11">
    <source>
        <dbReference type="RuleBase" id="RU003357"/>
    </source>
</evidence>
<comment type="subcellular location">
    <subcellularLocation>
        <location evidence="1 10">Cell outer membrane</location>
        <topology evidence="1 10">Multi-pass membrane protein</topology>
    </subcellularLocation>
</comment>
<evidence type="ECO:0000256" key="6">
    <source>
        <dbReference type="ARBA" id="ARBA00023065"/>
    </source>
</evidence>
<sequence length="650" mass="73302">MRRKFYIFLPVLAILAGGTIANAQDTSHANQLNEIVVTATKFARKAGESGKVVTVIPQEYLQRNSGKPLSAILNNQAGLVVNGAENAPGTNQDVYMRGAATGNTLILVDGIPVNDASQISNAFDLNFIPVTQIERIEILRGSQSTLYGSDAVAGVINIITKKPGNKKIGVSANGAYGSYDTWQGGAGVNGSAGKFSYLAGYQYKRSEGFSTAYDSTGSAGFDKDGFKRHSVFAKAGLQVTDRWQLQYLVNWSDYRADLDEAAFTDDEDYHLHNRYLLNAFSSRYNFNKGAWTLVYSYQRNKRQLTNDSGYIPKSSFPTKYSDGRFESGTHQVETYVNWDVTRELQLVTGAEFRTSNTDQYSLYMDEYAAYPPSEISPDSAHTRQFSHYASLLLHNVGGFNLEVGGRFNYHNIYGNNQTISFNPSYLLNDRHKLFINISSAYKVPTLYQLYSEYGNKDLLPESSINYEAGYQGALWQNRVNLRVVGFQRETRDLIIFYTDPTTFRSQYANADKQKAYGGELEAGWNITRALSLNVNYTYVNGKVEQQDTSYYNLYRRPKHALNAELGYQLTPALYVSAQYKYISRRWESVFGAAPFVLGDYYTLGAYAEYRPIRQLKIFADFRNITDQQYFDVRGYNARKFNFMTGVTINL</sequence>
<dbReference type="Proteomes" id="UP000316778">
    <property type="component" value="Unassembled WGS sequence"/>
</dbReference>
<evidence type="ECO:0000256" key="4">
    <source>
        <dbReference type="ARBA" id="ARBA00022692"/>
    </source>
</evidence>
<dbReference type="Gene3D" id="2.170.130.10">
    <property type="entry name" value="TonB-dependent receptor, plug domain"/>
    <property type="match status" value="1"/>
</dbReference>
<dbReference type="SUPFAM" id="SSF56935">
    <property type="entry name" value="Porins"/>
    <property type="match status" value="1"/>
</dbReference>